<evidence type="ECO:0000313" key="3">
    <source>
        <dbReference type="Proteomes" id="UP000230423"/>
    </source>
</evidence>
<accession>A0A2G9V2G5</accession>
<keyword evidence="1" id="KW-0732">Signal</keyword>
<organism evidence="2 3">
    <name type="scientific">Teladorsagia circumcincta</name>
    <name type="common">Brown stomach worm</name>
    <name type="synonym">Ostertagia circumcincta</name>
    <dbReference type="NCBI Taxonomy" id="45464"/>
    <lineage>
        <taxon>Eukaryota</taxon>
        <taxon>Metazoa</taxon>
        <taxon>Ecdysozoa</taxon>
        <taxon>Nematoda</taxon>
        <taxon>Chromadorea</taxon>
        <taxon>Rhabditida</taxon>
        <taxon>Rhabditina</taxon>
        <taxon>Rhabditomorpha</taxon>
        <taxon>Strongyloidea</taxon>
        <taxon>Trichostrongylidae</taxon>
        <taxon>Teladorsagia</taxon>
    </lineage>
</organism>
<proteinExistence type="predicted"/>
<dbReference type="AlphaFoldDB" id="A0A2G9V2G5"/>
<dbReference type="EMBL" id="KZ345037">
    <property type="protein sequence ID" value="PIO76677.1"/>
    <property type="molecule type" value="Genomic_DNA"/>
</dbReference>
<feature type="chain" id="PRO_5013546934" evidence="1">
    <location>
        <begin position="23"/>
        <end position="100"/>
    </location>
</feature>
<protein>
    <submittedName>
        <fullName evidence="2">Uncharacterized protein</fullName>
    </submittedName>
</protein>
<evidence type="ECO:0000313" key="2">
    <source>
        <dbReference type="EMBL" id="PIO76677.1"/>
    </source>
</evidence>
<evidence type="ECO:0000256" key="1">
    <source>
        <dbReference type="SAM" id="SignalP"/>
    </source>
</evidence>
<name>A0A2G9V2G5_TELCI</name>
<dbReference type="OrthoDB" id="5847600at2759"/>
<keyword evidence="3" id="KW-1185">Reference proteome</keyword>
<feature type="signal peptide" evidence="1">
    <location>
        <begin position="1"/>
        <end position="22"/>
    </location>
</feature>
<gene>
    <name evidence="2" type="ORF">TELCIR_01273</name>
</gene>
<dbReference type="Proteomes" id="UP000230423">
    <property type="component" value="Unassembled WGS sequence"/>
</dbReference>
<sequence>MSINTLNPLQLLTALLPSALYTQQSTLIPSCDLFYSNWHLAQTGRRYNFYQIVSLQQFVTLVKTAFTVRPIKDECVELVSERYGTHLFVYDNHRIFRTPS</sequence>
<reference evidence="2 3" key="1">
    <citation type="submission" date="2015-09" db="EMBL/GenBank/DDBJ databases">
        <title>Draft genome of the parasitic nematode Teladorsagia circumcincta isolate WARC Sus (inbred).</title>
        <authorList>
            <person name="Mitreva M."/>
        </authorList>
    </citation>
    <scope>NUCLEOTIDE SEQUENCE [LARGE SCALE GENOMIC DNA]</scope>
    <source>
        <strain evidence="2 3">S</strain>
    </source>
</reference>